<evidence type="ECO:0000256" key="1">
    <source>
        <dbReference type="SAM" id="MobiDB-lite"/>
    </source>
</evidence>
<gene>
    <name evidence="3" type="ORF">ADN01_08955</name>
</gene>
<dbReference type="EMBL" id="LGCM01000034">
    <property type="protein sequence ID" value="KPL82225.1"/>
    <property type="molecule type" value="Genomic_DNA"/>
</dbReference>
<proteinExistence type="predicted"/>
<dbReference type="Gene3D" id="2.60.40.10">
    <property type="entry name" value="Immunoglobulins"/>
    <property type="match status" value="2"/>
</dbReference>
<reference evidence="3 4" key="1">
    <citation type="submission" date="2015-07" db="EMBL/GenBank/DDBJ databases">
        <title>Genome sequence of Levilinea saccharolytica DSM 16555.</title>
        <authorList>
            <person name="Hemp J."/>
            <person name="Ward L.M."/>
            <person name="Pace L.A."/>
            <person name="Fischer W.W."/>
        </authorList>
    </citation>
    <scope>NUCLEOTIDE SEQUENCE [LARGE SCALE GENOMIC DNA]</scope>
    <source>
        <strain evidence="3 4">KIBI-1</strain>
    </source>
</reference>
<feature type="chain" id="PRO_5006133209" evidence="2">
    <location>
        <begin position="32"/>
        <end position="624"/>
    </location>
</feature>
<dbReference type="PANTHER" id="PTHR35902">
    <property type="entry name" value="S-LAYER DOMAIN-LIKE PROTEIN-RELATED"/>
    <property type="match status" value="1"/>
</dbReference>
<dbReference type="PANTHER" id="PTHR35902:SF3">
    <property type="entry name" value="NPCBM-ASSOCIATED, NEW3 DOMAIN OF ALPHA-GALACTOSIDASE"/>
    <property type="match status" value="1"/>
</dbReference>
<keyword evidence="4" id="KW-1185">Reference proteome</keyword>
<feature type="region of interest" description="Disordered" evidence="1">
    <location>
        <begin position="330"/>
        <end position="354"/>
    </location>
</feature>
<name>A0A0P6XT24_9CHLR</name>
<protein>
    <submittedName>
        <fullName evidence="3">Uncharacterized protein</fullName>
    </submittedName>
</protein>
<dbReference type="InterPro" id="IPR013783">
    <property type="entry name" value="Ig-like_fold"/>
</dbReference>
<feature type="region of interest" description="Disordered" evidence="1">
    <location>
        <begin position="581"/>
        <end position="624"/>
    </location>
</feature>
<keyword evidence="2" id="KW-0732">Signal</keyword>
<comment type="caution">
    <text evidence="3">The sequence shown here is derived from an EMBL/GenBank/DDBJ whole genome shotgun (WGS) entry which is preliminary data.</text>
</comment>
<evidence type="ECO:0000313" key="4">
    <source>
        <dbReference type="Proteomes" id="UP000050501"/>
    </source>
</evidence>
<feature type="signal peptide" evidence="2">
    <location>
        <begin position="1"/>
        <end position="31"/>
    </location>
</feature>
<dbReference type="RefSeq" id="WP_075071087.1">
    <property type="nucleotide sequence ID" value="NZ_LGCM01000034.1"/>
</dbReference>
<dbReference type="Proteomes" id="UP000050501">
    <property type="component" value="Unassembled WGS sequence"/>
</dbReference>
<evidence type="ECO:0000313" key="3">
    <source>
        <dbReference type="EMBL" id="KPL82225.1"/>
    </source>
</evidence>
<evidence type="ECO:0000256" key="2">
    <source>
        <dbReference type="SAM" id="SignalP"/>
    </source>
</evidence>
<accession>A0A0P6XT24</accession>
<organism evidence="3 4">
    <name type="scientific">Levilinea saccharolytica</name>
    <dbReference type="NCBI Taxonomy" id="229921"/>
    <lineage>
        <taxon>Bacteria</taxon>
        <taxon>Bacillati</taxon>
        <taxon>Chloroflexota</taxon>
        <taxon>Anaerolineae</taxon>
        <taxon>Anaerolineales</taxon>
        <taxon>Anaerolineaceae</taxon>
        <taxon>Levilinea</taxon>
    </lineage>
</organism>
<sequence length="624" mass="64571">MNVRTQLWKLSIFASILALLLTGTLRAPAQAAPLAAPGVTLAVDKTARTNLPGSLLTYTLTLTNTGDAADTFSLTLSSTEWGAGLSQSSLSLEAGAAGNATASVTIPENAVDGASQSFKVTAVSGLDGSVSASVTFSASARIPTPTPPAAVSRPLLVITGYGSSVNPIPAGKDFDLEVTLKNKGQAQASNIVVAFESPDFLPRDTGGVRTLNKLNAGNSADLSQPFLANAELAGKTVSTLTVKITYSDASGATYTETFTLTLDLKNPVSSGSGAAQPTATPTGVARAQIVVSSYASDVDPLQPGTVFNLNLEIHNLGNADARAVTLVLGGSSVPNPGDGSGTPQPGGVSGGGSDLTNFAPLGSSNLFYVGDIAAGQVVKGSQQLIVNVSTQPGAYPLKLSFVYTDSKNNQIVDDQVVTLLVYSLPQVEVNFYRDPGVFFTNQPNMLPLQITNLGKKTTVLGNMRISAEGAEVTNNVSLVGALDPGGYFTLDSMVIPSQAGPLDLSVTINYTDDFNQPRVITQTVQVAVEEAPVMEPMPGEGGMLGPDGLPISPEGFPASEETFWQKVLRFFKGLLGLGSDPAQPDMNVPMEGPMEGPMEENFDKQQPARPSKGGFTPSLNGWVG</sequence>
<dbReference type="STRING" id="229921.ADN01_08955"/>
<dbReference type="AlphaFoldDB" id="A0A0P6XT24"/>